<evidence type="ECO:0000256" key="1">
    <source>
        <dbReference type="SAM" id="MobiDB-lite"/>
    </source>
</evidence>
<dbReference type="Proteomes" id="UP000188320">
    <property type="component" value="Unassembled WGS sequence"/>
</dbReference>
<dbReference type="AlphaFoldDB" id="A0A1R1PM90"/>
<comment type="caution">
    <text evidence="2">The sequence shown here is derived from an EMBL/GenBank/DDBJ whole genome shotgun (WGS) entry which is preliminary data.</text>
</comment>
<evidence type="ECO:0000313" key="3">
    <source>
        <dbReference type="Proteomes" id="UP000188320"/>
    </source>
</evidence>
<sequence>MRMHSSEPSLSEPLEQSDIPSKSSPNKESAGTRPVGSTPTLDFPDSPPLLSAFPPSLAESVVDAVNAKYLEE</sequence>
<dbReference type="EMBL" id="LSSK01000753">
    <property type="protein sequence ID" value="OMH82053.1"/>
    <property type="molecule type" value="Genomic_DNA"/>
</dbReference>
<proteinExistence type="predicted"/>
<feature type="compositionally biased region" description="Polar residues" evidence="1">
    <location>
        <begin position="18"/>
        <end position="40"/>
    </location>
</feature>
<feature type="region of interest" description="Disordered" evidence="1">
    <location>
        <begin position="1"/>
        <end position="54"/>
    </location>
</feature>
<evidence type="ECO:0000313" key="2">
    <source>
        <dbReference type="EMBL" id="OMH82053.1"/>
    </source>
</evidence>
<feature type="compositionally biased region" description="Low complexity" evidence="1">
    <location>
        <begin position="1"/>
        <end position="14"/>
    </location>
</feature>
<name>A0A1R1PM90_ZANCU</name>
<gene>
    <name evidence="2" type="ORF">AX774_g4488</name>
</gene>
<keyword evidence="3" id="KW-1185">Reference proteome</keyword>
<accession>A0A1R1PM90</accession>
<protein>
    <submittedName>
        <fullName evidence="2">Uncharacterized protein</fullName>
    </submittedName>
</protein>
<organism evidence="2 3">
    <name type="scientific">Zancudomyces culisetae</name>
    <name type="common">Gut fungus</name>
    <name type="synonym">Smittium culisetae</name>
    <dbReference type="NCBI Taxonomy" id="1213189"/>
    <lineage>
        <taxon>Eukaryota</taxon>
        <taxon>Fungi</taxon>
        <taxon>Fungi incertae sedis</taxon>
        <taxon>Zoopagomycota</taxon>
        <taxon>Kickxellomycotina</taxon>
        <taxon>Harpellomycetes</taxon>
        <taxon>Harpellales</taxon>
        <taxon>Legeriomycetaceae</taxon>
        <taxon>Zancudomyces</taxon>
    </lineage>
</organism>
<reference evidence="3" key="1">
    <citation type="submission" date="2017-01" db="EMBL/GenBank/DDBJ databases">
        <authorList>
            <person name="Wang Y."/>
            <person name="White M."/>
            <person name="Kvist S."/>
            <person name="Moncalvo J.-M."/>
        </authorList>
    </citation>
    <scope>NUCLEOTIDE SEQUENCE [LARGE SCALE GENOMIC DNA]</scope>
    <source>
        <strain evidence="3">COL-18-3</strain>
    </source>
</reference>